<dbReference type="STRING" id="46731.A0A3M6U011"/>
<protein>
    <submittedName>
        <fullName evidence="1">Uncharacterized protein</fullName>
    </submittedName>
</protein>
<organism evidence="1 2">
    <name type="scientific">Pocillopora damicornis</name>
    <name type="common">Cauliflower coral</name>
    <name type="synonym">Millepora damicornis</name>
    <dbReference type="NCBI Taxonomy" id="46731"/>
    <lineage>
        <taxon>Eukaryota</taxon>
        <taxon>Metazoa</taxon>
        <taxon>Cnidaria</taxon>
        <taxon>Anthozoa</taxon>
        <taxon>Hexacorallia</taxon>
        <taxon>Scleractinia</taxon>
        <taxon>Astrocoeniina</taxon>
        <taxon>Pocilloporidae</taxon>
        <taxon>Pocillopora</taxon>
    </lineage>
</organism>
<name>A0A3M6U011_POCDA</name>
<evidence type="ECO:0000313" key="2">
    <source>
        <dbReference type="Proteomes" id="UP000275408"/>
    </source>
</evidence>
<sequence length="148" mass="17058">ACKCSTACKCFFETREASVCSESSARLLKLSLDRGYALTKHPVKGTTAAVNIVDESKNTLCMNKIEHFSSFHHFEYGDIGLRVWKCYGISKGKYIPYDDHWERYHNRTLQKFNVVLLRAICSHFDIPVKLRDKKQILIDKLSYVISDC</sequence>
<reference evidence="1 2" key="1">
    <citation type="journal article" date="2018" name="Sci. Rep.">
        <title>Comparative analysis of the Pocillopora damicornis genome highlights role of immune system in coral evolution.</title>
        <authorList>
            <person name="Cunning R."/>
            <person name="Bay R.A."/>
            <person name="Gillette P."/>
            <person name="Baker A.C."/>
            <person name="Traylor-Knowles N."/>
        </authorList>
    </citation>
    <scope>NUCLEOTIDE SEQUENCE [LARGE SCALE GENOMIC DNA]</scope>
    <source>
        <strain evidence="1">RSMAS</strain>
        <tissue evidence="1">Whole animal</tissue>
    </source>
</reference>
<keyword evidence="2" id="KW-1185">Reference proteome</keyword>
<dbReference type="AlphaFoldDB" id="A0A3M6U011"/>
<dbReference type="Proteomes" id="UP000275408">
    <property type="component" value="Unassembled WGS sequence"/>
</dbReference>
<gene>
    <name evidence="1" type="ORF">pdam_00025849</name>
</gene>
<proteinExistence type="predicted"/>
<comment type="caution">
    <text evidence="1">The sequence shown here is derived from an EMBL/GenBank/DDBJ whole genome shotgun (WGS) entry which is preliminary data.</text>
</comment>
<dbReference type="EMBL" id="RCHS01002546">
    <property type="protein sequence ID" value="RMX46874.1"/>
    <property type="molecule type" value="Genomic_DNA"/>
</dbReference>
<feature type="non-terminal residue" evidence="1">
    <location>
        <position position="1"/>
    </location>
</feature>
<accession>A0A3M6U011</accession>
<evidence type="ECO:0000313" key="1">
    <source>
        <dbReference type="EMBL" id="RMX46874.1"/>
    </source>
</evidence>